<dbReference type="EMBL" id="LAZR01002691">
    <property type="protein sequence ID" value="KKN26818.1"/>
    <property type="molecule type" value="Genomic_DNA"/>
</dbReference>
<sequence>MMNYDDILCVIPARGGSKGIPRKNLQNLAGIPLFVHSIQHALRAGIPNLNIVVSSDDDEILSVAAKHHVMAHRRPNNISQDLSSTEECLIDAVQVCKTKKTLICLQPTSPIRFPTLISDCLQAYYDGGYDSLHTATKFYDLFWFKPYNDGKWYSSYAPKERLMRQKMPESSLKYFENGNLYIMDIDVLLKDKCRHGKKVGVYPISELEAIQIDTSDDLEKVRMIFKGLSNSRMLKS</sequence>
<organism evidence="1">
    <name type="scientific">marine sediment metagenome</name>
    <dbReference type="NCBI Taxonomy" id="412755"/>
    <lineage>
        <taxon>unclassified sequences</taxon>
        <taxon>metagenomes</taxon>
        <taxon>ecological metagenomes</taxon>
    </lineage>
</organism>
<dbReference type="PANTHER" id="PTHR21485:SF3">
    <property type="entry name" value="N-ACYLNEURAMINATE CYTIDYLYLTRANSFERASE"/>
    <property type="match status" value="1"/>
</dbReference>
<dbReference type="InterPro" id="IPR050793">
    <property type="entry name" value="CMP-NeuNAc_synthase"/>
</dbReference>
<dbReference type="InterPro" id="IPR003329">
    <property type="entry name" value="Cytidylyl_trans"/>
</dbReference>
<dbReference type="AlphaFoldDB" id="A0A0F9SBS0"/>
<gene>
    <name evidence="1" type="ORF">LCGC14_0870770</name>
</gene>
<protein>
    <recommendedName>
        <fullName evidence="2">N-acylneuraminate cytidylyltransferase</fullName>
    </recommendedName>
</protein>
<dbReference type="GO" id="GO:0008781">
    <property type="term" value="F:N-acylneuraminate cytidylyltransferase activity"/>
    <property type="evidence" value="ECO:0007669"/>
    <property type="project" value="TreeGrafter"/>
</dbReference>
<dbReference type="CDD" id="cd02513">
    <property type="entry name" value="CMP-NeuAc_Synthase"/>
    <property type="match status" value="1"/>
</dbReference>
<dbReference type="Pfam" id="PF02348">
    <property type="entry name" value="CTP_transf_3"/>
    <property type="match status" value="1"/>
</dbReference>
<evidence type="ECO:0000313" key="1">
    <source>
        <dbReference type="EMBL" id="KKN26818.1"/>
    </source>
</evidence>
<comment type="caution">
    <text evidence="1">The sequence shown here is derived from an EMBL/GenBank/DDBJ whole genome shotgun (WGS) entry which is preliminary data.</text>
</comment>
<dbReference type="InterPro" id="IPR029044">
    <property type="entry name" value="Nucleotide-diphossugar_trans"/>
</dbReference>
<dbReference type="SUPFAM" id="SSF53448">
    <property type="entry name" value="Nucleotide-diphospho-sugar transferases"/>
    <property type="match status" value="1"/>
</dbReference>
<dbReference type="Gene3D" id="3.90.550.10">
    <property type="entry name" value="Spore Coat Polysaccharide Biosynthesis Protein SpsA, Chain A"/>
    <property type="match status" value="1"/>
</dbReference>
<proteinExistence type="predicted"/>
<evidence type="ECO:0008006" key="2">
    <source>
        <dbReference type="Google" id="ProtNLM"/>
    </source>
</evidence>
<name>A0A0F9SBS0_9ZZZZ</name>
<dbReference type="PANTHER" id="PTHR21485">
    <property type="entry name" value="HAD SUPERFAMILY MEMBERS CMAS AND KDSC"/>
    <property type="match status" value="1"/>
</dbReference>
<reference evidence="1" key="1">
    <citation type="journal article" date="2015" name="Nature">
        <title>Complex archaea that bridge the gap between prokaryotes and eukaryotes.</title>
        <authorList>
            <person name="Spang A."/>
            <person name="Saw J.H."/>
            <person name="Jorgensen S.L."/>
            <person name="Zaremba-Niedzwiedzka K."/>
            <person name="Martijn J."/>
            <person name="Lind A.E."/>
            <person name="van Eijk R."/>
            <person name="Schleper C."/>
            <person name="Guy L."/>
            <person name="Ettema T.J."/>
        </authorList>
    </citation>
    <scope>NUCLEOTIDE SEQUENCE</scope>
</reference>
<accession>A0A0F9SBS0</accession>